<protein>
    <submittedName>
        <fullName evidence="2">Uncharacterized protein</fullName>
    </submittedName>
</protein>
<organism evidence="2">
    <name type="scientific">Schistosoma japonicum</name>
    <name type="common">Blood fluke</name>
    <dbReference type="NCBI Taxonomy" id="6182"/>
    <lineage>
        <taxon>Eukaryota</taxon>
        <taxon>Metazoa</taxon>
        <taxon>Spiralia</taxon>
        <taxon>Lophotrochozoa</taxon>
        <taxon>Platyhelminthes</taxon>
        <taxon>Trematoda</taxon>
        <taxon>Digenea</taxon>
        <taxon>Strigeidida</taxon>
        <taxon>Schistosomatoidea</taxon>
        <taxon>Schistosomatidae</taxon>
        <taxon>Schistosoma</taxon>
    </lineage>
</organism>
<evidence type="ECO:0000256" key="1">
    <source>
        <dbReference type="SAM" id="MobiDB-lite"/>
    </source>
</evidence>
<dbReference type="AlphaFoldDB" id="Q5C4Z8"/>
<reference evidence="2" key="1">
    <citation type="submission" date="2005-03" db="EMBL/GenBank/DDBJ databases">
        <authorList>
            <person name="Han Z."/>
        </authorList>
    </citation>
    <scope>NUCLEOTIDE SEQUENCE</scope>
</reference>
<sequence length="79" mass="8124">MATSPYSFPSSPSLSLTSSFSPSLSRFSSFSPQPASSTFILSSLISSNLLTHTSLPIKLSLFITVTSASASASSSSLSL</sequence>
<evidence type="ECO:0000313" key="2">
    <source>
        <dbReference type="EMBL" id="AAX25276.1"/>
    </source>
</evidence>
<reference evidence="2" key="2">
    <citation type="journal article" date="2006" name="PLoS Pathog.">
        <title>New perspectives on host-parasite interplay by comparative transcriptomic and proteomic analyses of Schistosoma japonicum.</title>
        <authorList>
            <person name="Liu F."/>
            <person name="Lu J."/>
            <person name="Hu W."/>
            <person name="Wang S.Y."/>
            <person name="Cui S.J."/>
            <person name="Chi M."/>
            <person name="Yan Q."/>
            <person name="Wang X.R."/>
            <person name="Song H.D."/>
            <person name="Xu X.N."/>
            <person name="Wang J.J."/>
            <person name="Zhang X.L."/>
            <person name="Zhang X."/>
            <person name="Wang Z.Q."/>
            <person name="Xue C.L."/>
            <person name="Brindley P.J."/>
            <person name="McManus D.P."/>
            <person name="Yang P.Y."/>
            <person name="Feng Z."/>
            <person name="Chen Z."/>
            <person name="Han Z.G."/>
        </authorList>
    </citation>
    <scope>NUCLEOTIDE SEQUENCE</scope>
</reference>
<feature type="region of interest" description="Disordered" evidence="1">
    <location>
        <begin position="1"/>
        <end position="35"/>
    </location>
</feature>
<accession>Q5C4Z8</accession>
<dbReference type="EMBL" id="AY809387">
    <property type="protein sequence ID" value="AAX25276.1"/>
    <property type="molecule type" value="mRNA"/>
</dbReference>
<name>Q5C4Z8_SCHJA</name>
<proteinExistence type="evidence at transcript level"/>